<organism evidence="2 3">
    <name type="scientific">Meganyctiphanes norvegica</name>
    <name type="common">Northern krill</name>
    <name type="synonym">Thysanopoda norvegica</name>
    <dbReference type="NCBI Taxonomy" id="48144"/>
    <lineage>
        <taxon>Eukaryota</taxon>
        <taxon>Metazoa</taxon>
        <taxon>Ecdysozoa</taxon>
        <taxon>Arthropoda</taxon>
        <taxon>Crustacea</taxon>
        <taxon>Multicrustacea</taxon>
        <taxon>Malacostraca</taxon>
        <taxon>Eumalacostraca</taxon>
        <taxon>Eucarida</taxon>
        <taxon>Euphausiacea</taxon>
        <taxon>Euphausiidae</taxon>
        <taxon>Meganyctiphanes</taxon>
    </lineage>
</organism>
<reference evidence="2 3" key="1">
    <citation type="submission" date="2024-05" db="EMBL/GenBank/DDBJ databases">
        <authorList>
            <person name="Wallberg A."/>
        </authorList>
    </citation>
    <scope>NUCLEOTIDE SEQUENCE [LARGE SCALE GENOMIC DNA]</scope>
</reference>
<feature type="region of interest" description="Disordered" evidence="1">
    <location>
        <begin position="1"/>
        <end position="38"/>
    </location>
</feature>
<accession>A0AAV2QWE9</accession>
<evidence type="ECO:0000313" key="2">
    <source>
        <dbReference type="EMBL" id="CAL4101873.1"/>
    </source>
</evidence>
<sequence length="124" mass="14475">MDRLLGDPDWNRDPLTETQRSRLHRQDPYRYPRSNQPRAQYAPISYAPIAYAPTLYGSTGEPSYEGIIPSPPVQQVQHQAISYGTSEQSYDKYGRLINKPPVQPTQYQQVDRQPILYKRVYFQD</sequence>
<feature type="compositionally biased region" description="Basic and acidic residues" evidence="1">
    <location>
        <begin position="1"/>
        <end position="15"/>
    </location>
</feature>
<comment type="caution">
    <text evidence="2">The sequence shown here is derived from an EMBL/GenBank/DDBJ whole genome shotgun (WGS) entry which is preliminary data.</text>
</comment>
<protein>
    <submittedName>
        <fullName evidence="2">Uncharacterized protein</fullName>
    </submittedName>
</protein>
<dbReference type="EMBL" id="CAXKWB010011566">
    <property type="protein sequence ID" value="CAL4101873.1"/>
    <property type="molecule type" value="Genomic_DNA"/>
</dbReference>
<dbReference type="AlphaFoldDB" id="A0AAV2QWE9"/>
<proteinExistence type="predicted"/>
<evidence type="ECO:0000313" key="3">
    <source>
        <dbReference type="Proteomes" id="UP001497623"/>
    </source>
</evidence>
<gene>
    <name evidence="2" type="ORF">MNOR_LOCUS17116</name>
</gene>
<dbReference type="Proteomes" id="UP001497623">
    <property type="component" value="Unassembled WGS sequence"/>
</dbReference>
<evidence type="ECO:0000256" key="1">
    <source>
        <dbReference type="SAM" id="MobiDB-lite"/>
    </source>
</evidence>
<name>A0AAV2QWE9_MEGNR</name>
<keyword evidence="3" id="KW-1185">Reference proteome</keyword>